<reference evidence="1" key="1">
    <citation type="submission" date="2021-01" db="EMBL/GenBank/DDBJ databases">
        <title>Modified the classification status of verrucomicrobia.</title>
        <authorList>
            <person name="Feng X."/>
        </authorList>
    </citation>
    <scope>NUCLEOTIDE SEQUENCE</scope>
    <source>
        <strain evidence="1">_KCTC 22039</strain>
    </source>
</reference>
<gene>
    <name evidence="1" type="ORF">JIN82_00215</name>
</gene>
<dbReference type="EMBL" id="JAENIM010000007">
    <property type="protein sequence ID" value="MBK1789568.1"/>
    <property type="molecule type" value="Genomic_DNA"/>
</dbReference>
<dbReference type="AlphaFoldDB" id="A0A8J7MBK7"/>
<accession>A0A8J7MBK7</accession>
<evidence type="ECO:0000313" key="2">
    <source>
        <dbReference type="Proteomes" id="UP000624703"/>
    </source>
</evidence>
<proteinExistence type="predicted"/>
<organism evidence="1 2">
    <name type="scientific">Persicirhabdus sediminis</name>
    <dbReference type="NCBI Taxonomy" id="454144"/>
    <lineage>
        <taxon>Bacteria</taxon>
        <taxon>Pseudomonadati</taxon>
        <taxon>Verrucomicrobiota</taxon>
        <taxon>Verrucomicrobiia</taxon>
        <taxon>Verrucomicrobiales</taxon>
        <taxon>Verrucomicrobiaceae</taxon>
        <taxon>Persicirhabdus</taxon>
    </lineage>
</organism>
<keyword evidence="2" id="KW-1185">Reference proteome</keyword>
<sequence length="367" mass="42138">MSQLELEAQLTQIADGIREMMQSDDPRTSSWIGSMENISAWSADELQRGLALTLENEQEAKERDKLVMALLNRWCKIDGQAAIEYSLTLPEASRKMLPLDALFKTWAEADPYALSAWYEENKDLHDLAHLDDKFIELMLFKQLAKRDLAGTFKSIDWDDLQQSNAAQSLCYEMSLMSEKRSELLSLVQGLEDEDTKNELIGNLIASISSVSLAEAQLLLDKMNLSDTEHVAKYQYDMAKWASFWRAEEGMVVAMDIEGDEYRDKAVSFCFASMALYQPEAAQSWLEKHGDDFNRDDLLEQAVNRHYDDPELPLNWVMQMENDERRTKSTAKYYKRWADEHQLGASKWLEQQDEDTQAAILAAIEEGE</sequence>
<comment type="caution">
    <text evidence="1">The sequence shown here is derived from an EMBL/GenBank/DDBJ whole genome shotgun (WGS) entry which is preliminary data.</text>
</comment>
<dbReference type="Proteomes" id="UP000624703">
    <property type="component" value="Unassembled WGS sequence"/>
</dbReference>
<evidence type="ECO:0000313" key="1">
    <source>
        <dbReference type="EMBL" id="MBK1789568.1"/>
    </source>
</evidence>
<name>A0A8J7MBK7_9BACT</name>
<protein>
    <submittedName>
        <fullName evidence="1">Uncharacterized protein</fullName>
    </submittedName>
</protein>